<dbReference type="AlphaFoldDB" id="A0A1G6HLZ5"/>
<evidence type="ECO:0000313" key="2">
    <source>
        <dbReference type="Proteomes" id="UP000199387"/>
    </source>
</evidence>
<proteinExistence type="predicted"/>
<dbReference type="Proteomes" id="UP000199387">
    <property type="component" value="Unassembled WGS sequence"/>
</dbReference>
<dbReference type="EMBL" id="FMZA01000001">
    <property type="protein sequence ID" value="SDB95173.1"/>
    <property type="molecule type" value="Genomic_DNA"/>
</dbReference>
<organism evidence="1 2">
    <name type="scientific">Melghirimyces thermohalophilus</name>
    <dbReference type="NCBI Taxonomy" id="1236220"/>
    <lineage>
        <taxon>Bacteria</taxon>
        <taxon>Bacillati</taxon>
        <taxon>Bacillota</taxon>
        <taxon>Bacilli</taxon>
        <taxon>Bacillales</taxon>
        <taxon>Thermoactinomycetaceae</taxon>
        <taxon>Melghirimyces</taxon>
    </lineage>
</organism>
<gene>
    <name evidence="1" type="ORF">SAMN04488112_10169</name>
</gene>
<name>A0A1G6HLZ5_9BACL</name>
<dbReference type="InterPro" id="IPR014962">
    <property type="entry name" value="YolD"/>
</dbReference>
<dbReference type="Pfam" id="PF08863">
    <property type="entry name" value="YolD"/>
    <property type="match status" value="1"/>
</dbReference>
<evidence type="ECO:0000313" key="1">
    <source>
        <dbReference type="EMBL" id="SDB95173.1"/>
    </source>
</evidence>
<sequence>MHVKALERGNKLWEGHRMILPEHEEELWRERKKKEEYRPPELDPDALEEIARMIEWSMTEEEPVEITYASKHGPKTYIGHVVRIDPVERWLIMRNGREKEMIPFSIILGAGEPPEDD</sequence>
<accession>A0A1G6HLZ5</accession>
<dbReference type="STRING" id="1236220.SAMN04488112_10169"/>
<dbReference type="OrthoDB" id="2376882at2"/>
<reference evidence="1 2" key="1">
    <citation type="submission" date="2016-10" db="EMBL/GenBank/DDBJ databases">
        <authorList>
            <person name="de Groot N.N."/>
        </authorList>
    </citation>
    <scope>NUCLEOTIDE SEQUENCE [LARGE SCALE GENOMIC DNA]</scope>
    <source>
        <strain evidence="1 2">DSM 45514</strain>
    </source>
</reference>
<dbReference type="RefSeq" id="WP_091565303.1">
    <property type="nucleotide sequence ID" value="NZ_FMZA01000001.1"/>
</dbReference>
<keyword evidence="2" id="KW-1185">Reference proteome</keyword>
<protein>
    <submittedName>
        <fullName evidence="1">YolD-like protein</fullName>
    </submittedName>
</protein>